<keyword evidence="11" id="KW-1185">Reference proteome</keyword>
<name>A0A4Q7DK57_9PROT</name>
<organism evidence="10 11">
    <name type="scientific">Candidatus Finniella inopinata</name>
    <dbReference type="NCBI Taxonomy" id="1696036"/>
    <lineage>
        <taxon>Bacteria</taxon>
        <taxon>Pseudomonadati</taxon>
        <taxon>Pseudomonadota</taxon>
        <taxon>Alphaproteobacteria</taxon>
        <taxon>Holosporales</taxon>
        <taxon>Candidatus Paracaedibacteraceae</taxon>
        <taxon>Candidatus Finniella</taxon>
    </lineage>
</organism>
<evidence type="ECO:0000256" key="5">
    <source>
        <dbReference type="ARBA" id="ARBA00022692"/>
    </source>
</evidence>
<evidence type="ECO:0000256" key="3">
    <source>
        <dbReference type="ARBA" id="ARBA00022448"/>
    </source>
</evidence>
<feature type="domain" description="ABC transmembrane type-2" evidence="9">
    <location>
        <begin position="132"/>
        <end position="370"/>
    </location>
</feature>
<feature type="transmembrane region" description="Helical" evidence="8">
    <location>
        <begin position="174"/>
        <end position="201"/>
    </location>
</feature>
<evidence type="ECO:0000256" key="2">
    <source>
        <dbReference type="ARBA" id="ARBA00007783"/>
    </source>
</evidence>
<evidence type="ECO:0000256" key="1">
    <source>
        <dbReference type="ARBA" id="ARBA00004651"/>
    </source>
</evidence>
<dbReference type="GO" id="GO:0140359">
    <property type="term" value="F:ABC-type transporter activity"/>
    <property type="evidence" value="ECO:0007669"/>
    <property type="project" value="InterPro"/>
</dbReference>
<feature type="transmembrane region" description="Helical" evidence="8">
    <location>
        <begin position="222"/>
        <end position="251"/>
    </location>
</feature>
<comment type="similarity">
    <text evidence="2 8">Belongs to the ABC-2 integral membrane protein family.</text>
</comment>
<comment type="subcellular location">
    <subcellularLocation>
        <location evidence="8">Cell inner membrane</location>
        <topology evidence="8">Multi-pass membrane protein</topology>
    </subcellularLocation>
    <subcellularLocation>
        <location evidence="1">Cell membrane</location>
        <topology evidence="1">Multi-pass membrane protein</topology>
    </subcellularLocation>
</comment>
<proteinExistence type="inferred from homology"/>
<evidence type="ECO:0000256" key="7">
    <source>
        <dbReference type="ARBA" id="ARBA00023136"/>
    </source>
</evidence>
<keyword evidence="6 8" id="KW-1133">Transmembrane helix</keyword>
<keyword evidence="5 8" id="KW-0812">Transmembrane</keyword>
<dbReference type="AlphaFoldDB" id="A0A4Q7DK57"/>
<sequence>MTLFWQRIKTLIVKELLSLFRDPKGRLVLIAPPLMQLFIFAFAATLEVKNVSVIIYNQDAGRHGYELVQRITGSPTFTHIKFAKTIAEFEPYIDQQKTIAGIHIPQDFSKTIESGRQAKLQIIMDGRRSNSAQIVSGYLTQVTAGYGQEIQSHQFNKPPKGAIVDRSWFNENLLYLWFTVPSLVGILSMLIALTVTALSVARERELGTFDQMLVSPLMPYEILLGKMMPAVIIGLAEGVFMWAMAILVFHIPFTGSFLLLLFALFIFVMSVVGVGLFISALSKTQQQAILGTFIFMVPAITLSGYAAPIENMPSWLQTATCLNPLKYILVTIRGLFFKNMSFVEVWANTWPVLIIGSITLSLAGWFFSKRLG</sequence>
<gene>
    <name evidence="10" type="ORF">EQU50_00735</name>
</gene>
<protein>
    <recommendedName>
        <fullName evidence="8">Transport permease protein</fullName>
    </recommendedName>
</protein>
<evidence type="ECO:0000313" key="11">
    <source>
        <dbReference type="Proteomes" id="UP000293550"/>
    </source>
</evidence>
<feature type="transmembrane region" description="Helical" evidence="8">
    <location>
        <begin position="345"/>
        <end position="367"/>
    </location>
</feature>
<reference evidence="10 11" key="1">
    <citation type="submission" date="2018-10" db="EMBL/GenBank/DDBJ databases">
        <title>An updated phylogeny of the Alphaproteobacteria reveals that the parasitic Rickettsiales and Holosporales have independent origins.</title>
        <authorList>
            <person name="Munoz-Gomez S.A."/>
            <person name="Hess S."/>
            <person name="Burger G."/>
            <person name="Lang B.F."/>
            <person name="Susko E."/>
            <person name="Slamovits C.H."/>
            <person name="Roger A.J."/>
        </authorList>
    </citation>
    <scope>NUCLEOTIDE SEQUENCE [LARGE SCALE GENOMIC DNA]</scope>
    <source>
        <strain evidence="10">HOLO01</strain>
    </source>
</reference>
<dbReference type="PRINTS" id="PR00164">
    <property type="entry name" value="ABC2TRNSPORT"/>
</dbReference>
<dbReference type="Proteomes" id="UP000293550">
    <property type="component" value="Unassembled WGS sequence"/>
</dbReference>
<evidence type="ECO:0000259" key="9">
    <source>
        <dbReference type="PROSITE" id="PS51012"/>
    </source>
</evidence>
<keyword evidence="3 8" id="KW-0813">Transport</keyword>
<dbReference type="RefSeq" id="WP_130153254.1">
    <property type="nucleotide sequence ID" value="NZ_SCFB01000001.1"/>
</dbReference>
<dbReference type="EMBL" id="SCFB01000001">
    <property type="protein sequence ID" value="RZI47142.1"/>
    <property type="molecule type" value="Genomic_DNA"/>
</dbReference>
<dbReference type="PANTHER" id="PTHR30294:SF44">
    <property type="entry name" value="MULTIDRUG ABC TRANSPORTER PERMEASE YBHR-RELATED"/>
    <property type="match status" value="1"/>
</dbReference>
<dbReference type="InterPro" id="IPR013525">
    <property type="entry name" value="ABC2_TM"/>
</dbReference>
<dbReference type="InterPro" id="IPR047817">
    <property type="entry name" value="ABC2_TM_bact-type"/>
</dbReference>
<evidence type="ECO:0000256" key="6">
    <source>
        <dbReference type="ARBA" id="ARBA00022989"/>
    </source>
</evidence>
<feature type="transmembrane region" description="Helical" evidence="8">
    <location>
        <begin position="257"/>
        <end position="281"/>
    </location>
</feature>
<dbReference type="InterPro" id="IPR051449">
    <property type="entry name" value="ABC-2_transporter_component"/>
</dbReference>
<evidence type="ECO:0000256" key="8">
    <source>
        <dbReference type="RuleBase" id="RU361157"/>
    </source>
</evidence>
<evidence type="ECO:0000256" key="4">
    <source>
        <dbReference type="ARBA" id="ARBA00022475"/>
    </source>
</evidence>
<accession>A0A4Q7DK57</accession>
<dbReference type="InterPro" id="IPR000412">
    <property type="entry name" value="ABC_2_transport"/>
</dbReference>
<evidence type="ECO:0000313" key="10">
    <source>
        <dbReference type="EMBL" id="RZI47142.1"/>
    </source>
</evidence>
<keyword evidence="4 8" id="KW-1003">Cell membrane</keyword>
<keyword evidence="7 8" id="KW-0472">Membrane</keyword>
<feature type="transmembrane region" description="Helical" evidence="8">
    <location>
        <begin position="288"/>
        <end position="307"/>
    </location>
</feature>
<dbReference type="PANTHER" id="PTHR30294">
    <property type="entry name" value="MEMBRANE COMPONENT OF ABC TRANSPORTER YHHJ-RELATED"/>
    <property type="match status" value="1"/>
</dbReference>
<comment type="caution">
    <text evidence="10">The sequence shown here is derived from an EMBL/GenBank/DDBJ whole genome shotgun (WGS) entry which is preliminary data.</text>
</comment>
<dbReference type="Pfam" id="PF12698">
    <property type="entry name" value="ABC2_membrane_3"/>
    <property type="match status" value="1"/>
</dbReference>
<dbReference type="OrthoDB" id="9784671at2"/>
<dbReference type="Gene3D" id="3.40.1710.10">
    <property type="entry name" value="abc type-2 transporter like domain"/>
    <property type="match status" value="1"/>
</dbReference>
<dbReference type="PROSITE" id="PS51012">
    <property type="entry name" value="ABC_TM2"/>
    <property type="match status" value="1"/>
</dbReference>
<dbReference type="GO" id="GO:0043190">
    <property type="term" value="C:ATP-binding cassette (ABC) transporter complex"/>
    <property type="evidence" value="ECO:0007669"/>
    <property type="project" value="InterPro"/>
</dbReference>
<comment type="caution">
    <text evidence="8">Lacks conserved residue(s) required for the propagation of feature annotation.</text>
</comment>